<dbReference type="AlphaFoldDB" id="A0A7C3C3S3"/>
<proteinExistence type="predicted"/>
<name>A0A7C3C3S3_9PROT</name>
<accession>A0A7C3C3S3</accession>
<dbReference type="Proteomes" id="UP000886042">
    <property type="component" value="Unassembled WGS sequence"/>
</dbReference>
<protein>
    <submittedName>
        <fullName evidence="3">GMC family oxidoreductase</fullName>
    </submittedName>
</protein>
<sequence length="149" mass="16917">MLNLSKAPHDQELQTEVCIVGGGVAGQSLLIRLRQYKIDVILLESGGHDYHAHTQDLADGHNSGEPYYDLKDTRLRLFGGTAAIWGGRCAELDPIDFERRDWVPHSGWPFSKQELDPYYNQVFAQLGLRRPHGQKDWHMLGRTPPPFDP</sequence>
<dbReference type="Pfam" id="PF01266">
    <property type="entry name" value="DAO"/>
    <property type="match status" value="1"/>
</dbReference>
<feature type="non-terminal residue" evidence="3">
    <location>
        <position position="149"/>
    </location>
</feature>
<reference evidence="3" key="1">
    <citation type="journal article" date="2020" name="mSystems">
        <title>Genome- and Community-Level Interaction Insights into Carbon Utilization and Element Cycling Functions of Hydrothermarchaeota in Hydrothermal Sediment.</title>
        <authorList>
            <person name="Zhou Z."/>
            <person name="Liu Y."/>
            <person name="Xu W."/>
            <person name="Pan J."/>
            <person name="Luo Z.H."/>
            <person name="Li M."/>
        </authorList>
    </citation>
    <scope>NUCLEOTIDE SEQUENCE [LARGE SCALE GENOMIC DNA]</scope>
    <source>
        <strain evidence="3">HyVt-489</strain>
    </source>
</reference>
<dbReference type="GO" id="GO:0016491">
    <property type="term" value="F:oxidoreductase activity"/>
    <property type="evidence" value="ECO:0007669"/>
    <property type="project" value="UniProtKB-KW"/>
</dbReference>
<dbReference type="EMBL" id="DRMN01000354">
    <property type="protein sequence ID" value="HFB55347.1"/>
    <property type="molecule type" value="Genomic_DNA"/>
</dbReference>
<gene>
    <name evidence="3" type="ORF">ENJ46_05430</name>
</gene>
<evidence type="ECO:0000256" key="1">
    <source>
        <dbReference type="ARBA" id="ARBA00023002"/>
    </source>
</evidence>
<comment type="caution">
    <text evidence="3">The sequence shown here is derived from an EMBL/GenBank/DDBJ whole genome shotgun (WGS) entry which is preliminary data.</text>
</comment>
<evidence type="ECO:0000313" key="3">
    <source>
        <dbReference type="EMBL" id="HFB55347.1"/>
    </source>
</evidence>
<feature type="domain" description="FAD dependent oxidoreductase" evidence="2">
    <location>
        <begin position="17"/>
        <end position="134"/>
    </location>
</feature>
<dbReference type="Gene3D" id="3.50.50.60">
    <property type="entry name" value="FAD/NAD(P)-binding domain"/>
    <property type="match status" value="1"/>
</dbReference>
<dbReference type="SUPFAM" id="SSF51905">
    <property type="entry name" value="FAD/NAD(P)-binding domain"/>
    <property type="match status" value="1"/>
</dbReference>
<organism evidence="3">
    <name type="scientific">Hellea balneolensis</name>
    <dbReference type="NCBI Taxonomy" id="287478"/>
    <lineage>
        <taxon>Bacteria</taxon>
        <taxon>Pseudomonadati</taxon>
        <taxon>Pseudomonadota</taxon>
        <taxon>Alphaproteobacteria</taxon>
        <taxon>Maricaulales</taxon>
        <taxon>Robiginitomaculaceae</taxon>
        <taxon>Hellea</taxon>
    </lineage>
</organism>
<keyword evidence="1" id="KW-0560">Oxidoreductase</keyword>
<dbReference type="InterPro" id="IPR036188">
    <property type="entry name" value="FAD/NAD-bd_sf"/>
</dbReference>
<evidence type="ECO:0000259" key="2">
    <source>
        <dbReference type="Pfam" id="PF01266"/>
    </source>
</evidence>
<dbReference type="InterPro" id="IPR006076">
    <property type="entry name" value="FAD-dep_OxRdtase"/>
</dbReference>